<reference evidence="3 4" key="1">
    <citation type="submission" date="2019-03" db="EMBL/GenBank/DDBJ databases">
        <title>Genomic Encyclopedia of Type Strains, Phase IV (KMG-V): Genome sequencing to study the core and pangenomes of soil and plant-associated prokaryotes.</title>
        <authorList>
            <person name="Whitman W."/>
        </authorList>
    </citation>
    <scope>NUCLEOTIDE SEQUENCE [LARGE SCALE GENOMIC DNA]</scope>
    <source>
        <strain evidence="1 4">Gr42</strain>
        <strain evidence="2 3">IE4868</strain>
    </source>
</reference>
<dbReference type="AlphaFoldDB" id="A0A4R3RLF0"/>
<name>A0A4R3RLF0_9HYPH</name>
<proteinExistence type="predicted"/>
<sequence length="55" mass="5547">MSAAPRRGDRLIAVAFPSCSDPNAVRPAVIVIANGSAVRQQSVALPAGCSSTPRG</sequence>
<dbReference type="EMBL" id="SMBJ01000007">
    <property type="protein sequence ID" value="TCU23791.1"/>
    <property type="molecule type" value="Genomic_DNA"/>
</dbReference>
<accession>A0A4R3RLF0</accession>
<evidence type="ECO:0000313" key="2">
    <source>
        <dbReference type="EMBL" id="TCU36061.1"/>
    </source>
</evidence>
<dbReference type="Proteomes" id="UP000295547">
    <property type="component" value="Unassembled WGS sequence"/>
</dbReference>
<gene>
    <name evidence="2" type="ORF">EV129_108148</name>
    <name evidence="1" type="ORF">EV130_107146</name>
</gene>
<evidence type="ECO:0000313" key="3">
    <source>
        <dbReference type="Proteomes" id="UP000295507"/>
    </source>
</evidence>
<comment type="caution">
    <text evidence="2">The sequence shown here is derived from an EMBL/GenBank/DDBJ whole genome shotgun (WGS) entry which is preliminary data.</text>
</comment>
<evidence type="ECO:0000313" key="1">
    <source>
        <dbReference type="EMBL" id="TCU23791.1"/>
    </source>
</evidence>
<protein>
    <submittedName>
        <fullName evidence="2">Uncharacterized protein</fullName>
    </submittedName>
</protein>
<evidence type="ECO:0000313" key="4">
    <source>
        <dbReference type="Proteomes" id="UP000295547"/>
    </source>
</evidence>
<dbReference type="EMBL" id="SMBK01000008">
    <property type="protein sequence ID" value="TCU36061.1"/>
    <property type="molecule type" value="Genomic_DNA"/>
</dbReference>
<dbReference type="Proteomes" id="UP000295507">
    <property type="component" value="Unassembled WGS sequence"/>
</dbReference>
<keyword evidence="4" id="KW-1185">Reference proteome</keyword>
<organism evidence="2 3">
    <name type="scientific">Rhizobium azibense</name>
    <dbReference type="NCBI Taxonomy" id="1136135"/>
    <lineage>
        <taxon>Bacteria</taxon>
        <taxon>Pseudomonadati</taxon>
        <taxon>Pseudomonadota</taxon>
        <taxon>Alphaproteobacteria</taxon>
        <taxon>Hyphomicrobiales</taxon>
        <taxon>Rhizobiaceae</taxon>
        <taxon>Rhizobium/Agrobacterium group</taxon>
        <taxon>Rhizobium</taxon>
    </lineage>
</organism>